<dbReference type="EMBL" id="CADCTX010000448">
    <property type="protein sequence ID" value="CAA9320123.1"/>
    <property type="molecule type" value="Genomic_DNA"/>
</dbReference>
<protein>
    <submittedName>
        <fullName evidence="2">3-oxoacyl-[acyl-carrier protein] reductase</fullName>
        <ecNumber evidence="2">1.1.1.100</ecNumber>
    </submittedName>
</protein>
<name>A0A6J4L1Y9_9BACT</name>
<dbReference type="Gene3D" id="3.40.50.720">
    <property type="entry name" value="NAD(P)-binding Rossmann-like Domain"/>
    <property type="match status" value="1"/>
</dbReference>
<dbReference type="PRINTS" id="PR00081">
    <property type="entry name" value="GDHRDH"/>
</dbReference>
<reference evidence="2" key="1">
    <citation type="submission" date="2020-02" db="EMBL/GenBank/DDBJ databases">
        <authorList>
            <person name="Meier V. D."/>
        </authorList>
    </citation>
    <scope>NUCLEOTIDE SEQUENCE</scope>
    <source>
        <strain evidence="2">AVDCRST_MAG40</strain>
    </source>
</reference>
<keyword evidence="2" id="KW-0560">Oxidoreductase</keyword>
<comment type="similarity">
    <text evidence="1">Belongs to the short-chain dehydrogenases/reductases (SDR) family.</text>
</comment>
<dbReference type="CDD" id="cd05233">
    <property type="entry name" value="SDR_c"/>
    <property type="match status" value="1"/>
</dbReference>
<dbReference type="GO" id="GO:0004316">
    <property type="term" value="F:3-oxoacyl-[acyl-carrier-protein] reductase (NADPH) activity"/>
    <property type="evidence" value="ECO:0007669"/>
    <property type="project" value="UniProtKB-EC"/>
</dbReference>
<evidence type="ECO:0000313" key="2">
    <source>
        <dbReference type="EMBL" id="CAA9320123.1"/>
    </source>
</evidence>
<dbReference type="InterPro" id="IPR002347">
    <property type="entry name" value="SDR_fam"/>
</dbReference>
<evidence type="ECO:0000256" key="1">
    <source>
        <dbReference type="ARBA" id="ARBA00006484"/>
    </source>
</evidence>
<accession>A0A6J4L1Y9</accession>
<dbReference type="AlphaFoldDB" id="A0A6J4L1Y9"/>
<dbReference type="PANTHER" id="PTHR42760:SF40">
    <property type="entry name" value="3-OXOACYL-[ACYL-CARRIER-PROTEIN] REDUCTASE, CHLOROPLASTIC"/>
    <property type="match status" value="1"/>
</dbReference>
<proteinExistence type="inferred from homology"/>
<dbReference type="SUPFAM" id="SSF51735">
    <property type="entry name" value="NAD(P)-binding Rossmann-fold domains"/>
    <property type="match status" value="1"/>
</dbReference>
<organism evidence="2">
    <name type="scientific">uncultured Gemmatimonadaceae bacterium</name>
    <dbReference type="NCBI Taxonomy" id="246130"/>
    <lineage>
        <taxon>Bacteria</taxon>
        <taxon>Pseudomonadati</taxon>
        <taxon>Gemmatimonadota</taxon>
        <taxon>Gemmatimonadia</taxon>
        <taxon>Gemmatimonadales</taxon>
        <taxon>Gemmatimonadaceae</taxon>
        <taxon>environmental samples</taxon>
    </lineage>
</organism>
<sequence>MPFENKTIVITGVGREGQVGEAVARAAAERGALVALVTRRREDAEARATALVRASHRATAHGCDLTSEPAVARLAAEVADVAGGRIDGLVNLAGGFAASGPVGESTLAAWEQQMAINLTTAYLATRAFLPLLRPARGAIVYFGSAGALPGARTARTSAYAAAKTAVLALMRAVADEERPAGVRANAVAPIAVRTQSNLAAMGEGTRYVEREAVADAVVFLCSEAAWAVSGETIRLE</sequence>
<gene>
    <name evidence="2" type="ORF">AVDCRST_MAG40-1420</name>
</gene>
<dbReference type="PANTHER" id="PTHR42760">
    <property type="entry name" value="SHORT-CHAIN DEHYDROGENASES/REDUCTASES FAMILY MEMBER"/>
    <property type="match status" value="1"/>
</dbReference>
<dbReference type="InterPro" id="IPR036291">
    <property type="entry name" value="NAD(P)-bd_dom_sf"/>
</dbReference>
<dbReference type="GO" id="GO:0030497">
    <property type="term" value="P:fatty acid elongation"/>
    <property type="evidence" value="ECO:0007669"/>
    <property type="project" value="TreeGrafter"/>
</dbReference>
<dbReference type="EC" id="1.1.1.100" evidence="2"/>
<dbReference type="Pfam" id="PF13561">
    <property type="entry name" value="adh_short_C2"/>
    <property type="match status" value="1"/>
</dbReference>